<dbReference type="SMART" id="SM00409">
    <property type="entry name" value="IG"/>
    <property type="match status" value="3"/>
</dbReference>
<keyword evidence="2" id="KW-1003">Cell membrane</keyword>
<dbReference type="GO" id="GO:0005886">
    <property type="term" value="C:plasma membrane"/>
    <property type="evidence" value="ECO:0007669"/>
    <property type="project" value="UniProtKB-SubCell"/>
</dbReference>
<keyword evidence="7" id="KW-0325">Glycoprotein</keyword>
<evidence type="ECO:0000256" key="7">
    <source>
        <dbReference type="ARBA" id="ARBA00023180"/>
    </source>
</evidence>
<feature type="domain" description="Ig-like" evidence="10">
    <location>
        <begin position="157"/>
        <end position="249"/>
    </location>
</feature>
<evidence type="ECO:0000256" key="1">
    <source>
        <dbReference type="ARBA" id="ARBA00004236"/>
    </source>
</evidence>
<feature type="transmembrane region" description="Helical" evidence="9">
    <location>
        <begin position="544"/>
        <end position="561"/>
    </location>
</feature>
<dbReference type="PANTHER" id="PTHR12231">
    <property type="entry name" value="CTX-RELATED TYPE I TRANSMEMBRANE PROTEIN"/>
    <property type="match status" value="1"/>
</dbReference>
<dbReference type="InterPro" id="IPR007110">
    <property type="entry name" value="Ig-like_dom"/>
</dbReference>
<keyword evidence="5 9" id="KW-0472">Membrane</keyword>
<evidence type="ECO:0000256" key="8">
    <source>
        <dbReference type="ARBA" id="ARBA00023319"/>
    </source>
</evidence>
<keyword evidence="12" id="KW-1185">Reference proteome</keyword>
<protein>
    <recommendedName>
        <fullName evidence="10">Ig-like domain-containing protein</fullName>
    </recommendedName>
</protein>
<dbReference type="InterPro" id="IPR051170">
    <property type="entry name" value="Neural/epithelial_adhesion"/>
</dbReference>
<keyword evidence="4" id="KW-0677">Repeat</keyword>
<comment type="subcellular location">
    <subcellularLocation>
        <location evidence="1">Cell membrane</location>
    </subcellularLocation>
</comment>
<reference evidence="11" key="1">
    <citation type="submission" date="2023-11" db="EMBL/GenBank/DDBJ databases">
        <title>Genome assemblies of two species of porcelain crab, Petrolisthes cinctipes and Petrolisthes manimaculis (Anomura: Porcellanidae).</title>
        <authorList>
            <person name="Angst P."/>
        </authorList>
    </citation>
    <scope>NUCLEOTIDE SEQUENCE</scope>
    <source>
        <strain evidence="11">PB745_02</strain>
        <tissue evidence="11">Gill</tissue>
    </source>
</reference>
<dbReference type="PANTHER" id="PTHR12231:SF253">
    <property type="entry name" value="DPR-INTERACTING PROTEIN ETA, ISOFORM B-RELATED"/>
    <property type="match status" value="1"/>
</dbReference>
<dbReference type="InterPro" id="IPR003599">
    <property type="entry name" value="Ig_sub"/>
</dbReference>
<dbReference type="SUPFAM" id="SSF48726">
    <property type="entry name" value="Immunoglobulin"/>
    <property type="match status" value="3"/>
</dbReference>
<dbReference type="Proteomes" id="UP001292094">
    <property type="component" value="Unassembled WGS sequence"/>
</dbReference>
<keyword evidence="3" id="KW-0732">Signal</keyword>
<dbReference type="InterPro" id="IPR013783">
    <property type="entry name" value="Ig-like_fold"/>
</dbReference>
<evidence type="ECO:0000256" key="4">
    <source>
        <dbReference type="ARBA" id="ARBA00022737"/>
    </source>
</evidence>
<accession>A0AAE1P6P3</accession>
<keyword evidence="6" id="KW-1015">Disulfide bond</keyword>
<dbReference type="FunFam" id="2.60.40.10:FF:000032">
    <property type="entry name" value="palladin isoform X1"/>
    <property type="match status" value="1"/>
</dbReference>
<keyword evidence="9" id="KW-1133">Transmembrane helix</keyword>
<keyword evidence="9" id="KW-0812">Transmembrane</keyword>
<organism evidence="11 12">
    <name type="scientific">Petrolisthes manimaculis</name>
    <dbReference type="NCBI Taxonomy" id="1843537"/>
    <lineage>
        <taxon>Eukaryota</taxon>
        <taxon>Metazoa</taxon>
        <taxon>Ecdysozoa</taxon>
        <taxon>Arthropoda</taxon>
        <taxon>Crustacea</taxon>
        <taxon>Multicrustacea</taxon>
        <taxon>Malacostraca</taxon>
        <taxon>Eumalacostraca</taxon>
        <taxon>Eucarida</taxon>
        <taxon>Decapoda</taxon>
        <taxon>Pleocyemata</taxon>
        <taxon>Anomura</taxon>
        <taxon>Galatheoidea</taxon>
        <taxon>Porcellanidae</taxon>
        <taxon>Petrolisthes</taxon>
    </lineage>
</organism>
<keyword evidence="8" id="KW-0393">Immunoglobulin domain</keyword>
<dbReference type="InterPro" id="IPR036179">
    <property type="entry name" value="Ig-like_dom_sf"/>
</dbReference>
<dbReference type="PROSITE" id="PS50835">
    <property type="entry name" value="IG_LIKE"/>
    <property type="match status" value="2"/>
</dbReference>
<dbReference type="EMBL" id="JAWZYT010002613">
    <property type="protein sequence ID" value="KAK4303120.1"/>
    <property type="molecule type" value="Genomic_DNA"/>
</dbReference>
<name>A0AAE1P6P3_9EUCA</name>
<proteinExistence type="predicted"/>
<dbReference type="FunFam" id="2.60.40.10:FF:000328">
    <property type="entry name" value="CLUMA_CG000981, isoform A"/>
    <property type="match status" value="1"/>
</dbReference>
<dbReference type="AlphaFoldDB" id="A0AAE1P6P3"/>
<evidence type="ECO:0000256" key="5">
    <source>
        <dbReference type="ARBA" id="ARBA00023136"/>
    </source>
</evidence>
<evidence type="ECO:0000256" key="9">
    <source>
        <dbReference type="SAM" id="Phobius"/>
    </source>
</evidence>
<gene>
    <name evidence="11" type="ORF">Pmani_024849</name>
</gene>
<dbReference type="Pfam" id="PF13927">
    <property type="entry name" value="Ig_3"/>
    <property type="match status" value="2"/>
</dbReference>
<evidence type="ECO:0000313" key="11">
    <source>
        <dbReference type="EMBL" id="KAK4303120.1"/>
    </source>
</evidence>
<feature type="domain" description="Ig-like" evidence="10">
    <location>
        <begin position="63"/>
        <end position="146"/>
    </location>
</feature>
<feature type="transmembrane region" description="Helical" evidence="9">
    <location>
        <begin position="567"/>
        <end position="589"/>
    </location>
</feature>
<evidence type="ECO:0000259" key="10">
    <source>
        <dbReference type="PROSITE" id="PS50835"/>
    </source>
</evidence>
<dbReference type="SMART" id="SM00408">
    <property type="entry name" value="IGc2"/>
    <property type="match status" value="2"/>
</dbReference>
<evidence type="ECO:0000256" key="6">
    <source>
        <dbReference type="ARBA" id="ARBA00023157"/>
    </source>
</evidence>
<evidence type="ECO:0000313" key="12">
    <source>
        <dbReference type="Proteomes" id="UP001292094"/>
    </source>
</evidence>
<comment type="caution">
    <text evidence="11">The sequence shown here is derived from an EMBL/GenBank/DDBJ whole genome shotgun (WGS) entry which is preliminary data.</text>
</comment>
<evidence type="ECO:0000256" key="3">
    <source>
        <dbReference type="ARBA" id="ARBA00022729"/>
    </source>
</evidence>
<dbReference type="InterPro" id="IPR003598">
    <property type="entry name" value="Ig_sub2"/>
</dbReference>
<dbReference type="Gene3D" id="2.60.40.10">
    <property type="entry name" value="Immunoglobulins"/>
    <property type="match status" value="3"/>
</dbReference>
<sequence>MLLTIDETTITLIPRFRVTRDDPSTWTLHIRDVQPEDTGYYVCQVNMEPVINQVGYIQVVVPPQFLDEESSPSHVSVQESHDVRLVCRATGVPKPTIRWTRHEALPITTARELKVDNEELVLKSVSRKDMGAYFCIARNKVPPSISKRIVLQVQFQPLITVPTQLVGAPVGTSVTLECKVAAFPNAVHFWRFKDQLLINSSRQETQEIQEGYTTTMKLSLNAIKRSDFGTYVCAAKNSLGETESNLKFSLHPITPHFIASLPTSPFHFSLHCLNYHTTSPLHSSLHCLTPHFPLHFFTHHFTVSLFTSLLHSSLTCISSHLTSSLLTSLLTSPLHSSLHCLTSHLTTSPLHSSLTCLTSHLTTSPLHYSRNCLTFSIIFGGWSVIPPKQRVDNELLETWDRPNQYRSDLDSGSPSYTLEDYSVWGPGGGPVSPLGGAAGGSSLGTSSYSGPHSSTSTASFTTSSVVVWAPWCCLAVTSYLGGGGVNRFLTPFLSFGGGVNRYLTPILIFGRGIKRHLTPILIIGGGVSRHLTPLLSFGGGVRRYFTPLLIFGGAVTMHILPLWTDHLILAMVVVGLLLLRQVVVQVVSVKAHSSNTPTRTPYNHT</sequence>
<evidence type="ECO:0000256" key="2">
    <source>
        <dbReference type="ARBA" id="ARBA00022475"/>
    </source>
</evidence>
<dbReference type="GO" id="GO:0043005">
    <property type="term" value="C:neuron projection"/>
    <property type="evidence" value="ECO:0007669"/>
    <property type="project" value="TreeGrafter"/>
</dbReference>